<keyword evidence="3" id="KW-1185">Reference proteome</keyword>
<organism evidence="2 3">
    <name type="scientific">Trifolium subterraneum</name>
    <name type="common">Subterranean clover</name>
    <dbReference type="NCBI Taxonomy" id="3900"/>
    <lineage>
        <taxon>Eukaryota</taxon>
        <taxon>Viridiplantae</taxon>
        <taxon>Streptophyta</taxon>
        <taxon>Embryophyta</taxon>
        <taxon>Tracheophyta</taxon>
        <taxon>Spermatophyta</taxon>
        <taxon>Magnoliopsida</taxon>
        <taxon>eudicotyledons</taxon>
        <taxon>Gunneridae</taxon>
        <taxon>Pentapetalae</taxon>
        <taxon>rosids</taxon>
        <taxon>fabids</taxon>
        <taxon>Fabales</taxon>
        <taxon>Fabaceae</taxon>
        <taxon>Papilionoideae</taxon>
        <taxon>50 kb inversion clade</taxon>
        <taxon>NPAAA clade</taxon>
        <taxon>Hologalegina</taxon>
        <taxon>IRL clade</taxon>
        <taxon>Trifolieae</taxon>
        <taxon>Trifolium</taxon>
    </lineage>
</organism>
<protein>
    <submittedName>
        <fullName evidence="2">Uncharacterized protein</fullName>
    </submittedName>
</protein>
<sequence length="212" mass="24130">MHHENIVAARTKSMVPFASYNNTTSFIAAARYGRKMPPCLLNGRELIMGTRSQMGSHGTPQNFASNISSTQNSISSGVSSTPNSSRPIFPNRRSLRYLPYRERLNRMNNSSIIGNFNPRPSVNMNEVQFHSHVTKEREIERHAVDIQDTDAWTRPPINFTLLDGYYEGAFSQKKELLLFKDEKINAMPTNSNVETYDANDNEENLDLSLHLY</sequence>
<evidence type="ECO:0000313" key="2">
    <source>
        <dbReference type="EMBL" id="GAU33338.1"/>
    </source>
</evidence>
<name>A0A2Z6MM47_TRISU</name>
<proteinExistence type="predicted"/>
<evidence type="ECO:0000256" key="1">
    <source>
        <dbReference type="SAM" id="MobiDB-lite"/>
    </source>
</evidence>
<evidence type="ECO:0000313" key="3">
    <source>
        <dbReference type="Proteomes" id="UP000242715"/>
    </source>
</evidence>
<feature type="compositionally biased region" description="Low complexity" evidence="1">
    <location>
        <begin position="70"/>
        <end position="81"/>
    </location>
</feature>
<dbReference type="Proteomes" id="UP000242715">
    <property type="component" value="Unassembled WGS sequence"/>
</dbReference>
<reference evidence="3" key="1">
    <citation type="journal article" date="2017" name="Front. Plant Sci.">
        <title>Climate Clever Clovers: New Paradigm to Reduce the Environmental Footprint of Ruminants by Breeding Low Methanogenic Forages Utilizing Haplotype Variation.</title>
        <authorList>
            <person name="Kaur P."/>
            <person name="Appels R."/>
            <person name="Bayer P.E."/>
            <person name="Keeble-Gagnere G."/>
            <person name="Wang J."/>
            <person name="Hirakawa H."/>
            <person name="Shirasawa K."/>
            <person name="Vercoe P."/>
            <person name="Stefanova K."/>
            <person name="Durmic Z."/>
            <person name="Nichols P."/>
            <person name="Revell C."/>
            <person name="Isobe S.N."/>
            <person name="Edwards D."/>
            <person name="Erskine W."/>
        </authorList>
    </citation>
    <scope>NUCLEOTIDE SEQUENCE [LARGE SCALE GENOMIC DNA]</scope>
    <source>
        <strain evidence="3">cv. Daliak</strain>
    </source>
</reference>
<dbReference type="OrthoDB" id="1428484at2759"/>
<accession>A0A2Z6MM47</accession>
<dbReference type="EMBL" id="DF973522">
    <property type="protein sequence ID" value="GAU33338.1"/>
    <property type="molecule type" value="Genomic_DNA"/>
</dbReference>
<feature type="region of interest" description="Disordered" evidence="1">
    <location>
        <begin position="70"/>
        <end position="90"/>
    </location>
</feature>
<gene>
    <name evidence="2" type="ORF">TSUD_166030</name>
</gene>
<dbReference type="AlphaFoldDB" id="A0A2Z6MM47"/>